<dbReference type="Proteomes" id="UP000054107">
    <property type="component" value="Unassembled WGS sequence"/>
</dbReference>
<proteinExistence type="predicted"/>
<gene>
    <name evidence="1" type="primary">PARPA_05218.1 scaffold 16505</name>
</gene>
<keyword evidence="2" id="KW-1185">Reference proteome</keyword>
<dbReference type="EMBL" id="LN726018">
    <property type="protein sequence ID" value="CEP11393.1"/>
    <property type="molecule type" value="Genomic_DNA"/>
</dbReference>
<evidence type="ECO:0000313" key="1">
    <source>
        <dbReference type="EMBL" id="CEP11393.1"/>
    </source>
</evidence>
<accession>A0A0B7N7J9</accession>
<dbReference type="STRING" id="35722.A0A0B7N7J9"/>
<evidence type="ECO:0000313" key="2">
    <source>
        <dbReference type="Proteomes" id="UP000054107"/>
    </source>
</evidence>
<evidence type="ECO:0008006" key="3">
    <source>
        <dbReference type="Google" id="ProtNLM"/>
    </source>
</evidence>
<dbReference type="OrthoDB" id="2399838at2759"/>
<name>A0A0B7N7J9_9FUNG</name>
<sequence>MIDNSDTETAAINLVYNRTDEADVFNTNVKIMLCHWHIMKAWKAKILTKLTRDPEEFDLAFDEFEIWYRESEDWETQELLDYVEVNYLPKKEKWSKAWRKGNYNIDTNNYIETWHRHLKEVYMMNIKKQRLDVFMYLLWDIVLPDMMQGHIRTTSGVQQRRLNNAGRSRNEKAMSFNDIEAEALVNVQGSSVEVLSFTTDDKTYKIDFDLQRNNMLLCTCMDFVINKASCKQKYLVNRVVSIGLPEKDAHLPMIEYTMHRNEEQVANATRIREEERQEVLQNSLQINLLVNNCFHLSLDLDEIGFIFIR</sequence>
<dbReference type="AlphaFoldDB" id="A0A0B7N7J9"/>
<reference evidence="1 2" key="1">
    <citation type="submission" date="2014-09" db="EMBL/GenBank/DDBJ databases">
        <authorList>
            <person name="Ellenberger Sabrina"/>
        </authorList>
    </citation>
    <scope>NUCLEOTIDE SEQUENCE [LARGE SCALE GENOMIC DNA]</scope>
    <source>
        <strain evidence="1 2">CBS 412.66</strain>
    </source>
</reference>
<protein>
    <recommendedName>
        <fullName evidence="3">SWIM-type domain-containing protein</fullName>
    </recommendedName>
</protein>
<organism evidence="1 2">
    <name type="scientific">Parasitella parasitica</name>
    <dbReference type="NCBI Taxonomy" id="35722"/>
    <lineage>
        <taxon>Eukaryota</taxon>
        <taxon>Fungi</taxon>
        <taxon>Fungi incertae sedis</taxon>
        <taxon>Mucoromycota</taxon>
        <taxon>Mucoromycotina</taxon>
        <taxon>Mucoromycetes</taxon>
        <taxon>Mucorales</taxon>
        <taxon>Mucorineae</taxon>
        <taxon>Mucoraceae</taxon>
        <taxon>Parasitella</taxon>
    </lineage>
</organism>